<dbReference type="RefSeq" id="WP_271191455.1">
    <property type="nucleotide sequence ID" value="NZ_CP115667.1"/>
</dbReference>
<keyword evidence="3" id="KW-1185">Reference proteome</keyword>
<accession>A0ABY7QT09</accession>
<dbReference type="EMBL" id="CP115667">
    <property type="protein sequence ID" value="WBW49924.1"/>
    <property type="molecule type" value="Genomic_DNA"/>
</dbReference>
<gene>
    <name evidence="2" type="ORF">O6R05_07950</name>
</gene>
<sequence>MDNFTIRSFQHYLYCPHRWGLITIGCCWEENLFVTKANLTHERVHAQGGYTLRGRRSLTGVPVYNDEAAIHGVLDCLELTPSPKGVSVSGMDGTYELTIVEYKPSEPKDHQIRYDDMMQLYLQKRCVDGTFHTDAVTVVYYADTKQRREVTWEDAADYEAAFEKIKSEMSDYLRRGDIPTIPKVQRCAGCSMKAMCMPSGRTSDFKDSVHRLIKEADG</sequence>
<evidence type="ECO:0000313" key="3">
    <source>
        <dbReference type="Proteomes" id="UP001210339"/>
    </source>
</evidence>
<dbReference type="Proteomes" id="UP001210339">
    <property type="component" value="Chromosome"/>
</dbReference>
<dbReference type="Pfam" id="PF01930">
    <property type="entry name" value="Cas_Cas4"/>
    <property type="match status" value="1"/>
</dbReference>
<organism evidence="2 3">
    <name type="scientific">Peptoniphilus equinus</name>
    <dbReference type="NCBI Taxonomy" id="3016343"/>
    <lineage>
        <taxon>Bacteria</taxon>
        <taxon>Bacillati</taxon>
        <taxon>Bacillota</taxon>
        <taxon>Tissierellia</taxon>
        <taxon>Tissierellales</taxon>
        <taxon>Peptoniphilaceae</taxon>
        <taxon>Peptoniphilus</taxon>
    </lineage>
</organism>
<dbReference type="InterPro" id="IPR011604">
    <property type="entry name" value="PDDEXK-like_dom_sf"/>
</dbReference>
<name>A0ABY7QT09_9FIRM</name>
<evidence type="ECO:0000313" key="2">
    <source>
        <dbReference type="EMBL" id="WBW49924.1"/>
    </source>
</evidence>
<dbReference type="Gene3D" id="3.90.320.10">
    <property type="match status" value="1"/>
</dbReference>
<protein>
    <submittedName>
        <fullName evidence="2">Dna2/Cas4 domain-containing protein</fullName>
    </submittedName>
</protein>
<proteinExistence type="predicted"/>
<evidence type="ECO:0000259" key="1">
    <source>
        <dbReference type="Pfam" id="PF01930"/>
    </source>
</evidence>
<feature type="domain" description="DUF83" evidence="1">
    <location>
        <begin position="9"/>
        <end position="197"/>
    </location>
</feature>
<dbReference type="InterPro" id="IPR022765">
    <property type="entry name" value="Dna2/Cas4_DUF83"/>
</dbReference>
<reference evidence="2 3" key="1">
    <citation type="submission" date="2023-01" db="EMBL/GenBank/DDBJ databases">
        <authorList>
            <person name="Lee S.H."/>
            <person name="Jung H.S."/>
            <person name="Yun J.U."/>
        </authorList>
    </citation>
    <scope>NUCLEOTIDE SEQUENCE [LARGE SCALE GENOMIC DNA]</scope>
    <source>
        <strain evidence="2 3">CBA3646</strain>
    </source>
</reference>